<feature type="signal peptide" evidence="1">
    <location>
        <begin position="1"/>
        <end position="25"/>
    </location>
</feature>
<keyword evidence="1" id="KW-0732">Signal</keyword>
<dbReference type="InterPro" id="IPR008964">
    <property type="entry name" value="Invasin/intimin_cell_adhesion"/>
</dbReference>
<dbReference type="AlphaFoldDB" id="A0A0H5SJB6"/>
<dbReference type="RefSeq" id="WP_103203660.1">
    <property type="nucleotide sequence ID" value="NZ_CVTD020000026.1"/>
</dbReference>
<keyword evidence="4" id="KW-1185">Reference proteome</keyword>
<dbReference type="SUPFAM" id="SSF49373">
    <property type="entry name" value="Invasin/intimin cell-adhesion fragments"/>
    <property type="match status" value="1"/>
</dbReference>
<reference evidence="3 4" key="1">
    <citation type="submission" date="2015-06" db="EMBL/GenBank/DDBJ databases">
        <authorList>
            <person name="Wibberg Daniel"/>
        </authorList>
    </citation>
    <scope>NUCLEOTIDE SEQUENCE [LARGE SCALE GENOMIC DNA]</scope>
    <source>
        <strain evidence="3 4">T3/55T</strain>
    </source>
</reference>
<dbReference type="OrthoDB" id="2004334at2"/>
<feature type="chain" id="PRO_5005224617" evidence="1">
    <location>
        <begin position="26"/>
        <end position="252"/>
    </location>
</feature>
<accession>A0A0H5SJB6</accession>
<evidence type="ECO:0000256" key="1">
    <source>
        <dbReference type="SAM" id="SignalP"/>
    </source>
</evidence>
<protein>
    <submittedName>
        <fullName evidence="3">Putative secreted protein</fullName>
    </submittedName>
</protein>
<evidence type="ECO:0000313" key="4">
    <source>
        <dbReference type="Proteomes" id="UP000236497"/>
    </source>
</evidence>
<dbReference type="Gene3D" id="2.60.40.1080">
    <property type="match status" value="1"/>
</dbReference>
<dbReference type="EMBL" id="CVTD020000026">
    <property type="protein sequence ID" value="CRZ35584.1"/>
    <property type="molecule type" value="Genomic_DNA"/>
</dbReference>
<sequence>MKKFISFILILALCIPLISPATASAATTIKLNKTKLELHEGESYTLKLKGASGTVKWSSSKKSVATVSSKGKVKAVKEGKATIIATYKNKTYKCNVTVISGKKADIIFTAFLTEDMSLEDYAKTFYGDNLKILNIKEYDDEHIAVTIYETDRLEMVKEIKNNYKDYAISLIADDNLKGIFTDVKTDKLFKNIKLYTDKDVFESSPLAPLFAVIYFGLASDTIQAINLIDPEDRICNITIIDNATGEILLSID</sequence>
<dbReference type="SMART" id="SM00635">
    <property type="entry name" value="BID_2"/>
    <property type="match status" value="1"/>
</dbReference>
<dbReference type="InterPro" id="IPR003343">
    <property type="entry name" value="Big_2"/>
</dbReference>
<organism evidence="3 4">
    <name type="scientific">Herbinix hemicellulosilytica</name>
    <dbReference type="NCBI Taxonomy" id="1564487"/>
    <lineage>
        <taxon>Bacteria</taxon>
        <taxon>Bacillati</taxon>
        <taxon>Bacillota</taxon>
        <taxon>Clostridia</taxon>
        <taxon>Lachnospirales</taxon>
        <taxon>Lachnospiraceae</taxon>
        <taxon>Herbinix</taxon>
    </lineage>
</organism>
<name>A0A0H5SJB6_HERHM</name>
<feature type="domain" description="BIG2" evidence="2">
    <location>
        <begin position="25"/>
        <end position="97"/>
    </location>
</feature>
<proteinExistence type="predicted"/>
<gene>
    <name evidence="3" type="ORF">HHT355_2398</name>
</gene>
<dbReference type="Pfam" id="PF02368">
    <property type="entry name" value="Big_2"/>
    <property type="match status" value="1"/>
</dbReference>
<evidence type="ECO:0000259" key="2">
    <source>
        <dbReference type="SMART" id="SM00635"/>
    </source>
</evidence>
<evidence type="ECO:0000313" key="3">
    <source>
        <dbReference type="EMBL" id="CRZ35584.1"/>
    </source>
</evidence>
<dbReference type="Proteomes" id="UP000236497">
    <property type="component" value="Unassembled WGS sequence"/>
</dbReference>